<gene>
    <name evidence="6" type="ORF">BB561_004266</name>
</gene>
<keyword evidence="7" id="KW-1185">Reference proteome</keyword>
<dbReference type="GO" id="GO:0016592">
    <property type="term" value="C:mediator complex"/>
    <property type="evidence" value="ECO:0007669"/>
    <property type="project" value="InterPro"/>
</dbReference>
<dbReference type="SUPFAM" id="SSF140718">
    <property type="entry name" value="Mediator hinge subcomplex-like"/>
    <property type="match status" value="1"/>
</dbReference>
<dbReference type="EMBL" id="MBFR01000189">
    <property type="protein sequence ID" value="PVU91673.1"/>
    <property type="molecule type" value="Genomic_DNA"/>
</dbReference>
<keyword evidence="3" id="KW-0804">Transcription</keyword>
<evidence type="ECO:0008006" key="8">
    <source>
        <dbReference type="Google" id="ProtNLM"/>
    </source>
</evidence>
<feature type="compositionally biased region" description="Polar residues" evidence="5">
    <location>
        <begin position="102"/>
        <end position="111"/>
    </location>
</feature>
<comment type="subcellular location">
    <subcellularLocation>
        <location evidence="1">Nucleus</location>
    </subcellularLocation>
</comment>
<keyword evidence="4" id="KW-0539">Nucleus</keyword>
<name>A0A2T9YH72_9FUNG</name>
<evidence type="ECO:0000313" key="7">
    <source>
        <dbReference type="Proteomes" id="UP000245383"/>
    </source>
</evidence>
<dbReference type="Proteomes" id="UP000245383">
    <property type="component" value="Unassembled WGS sequence"/>
</dbReference>
<evidence type="ECO:0000256" key="2">
    <source>
        <dbReference type="ARBA" id="ARBA00023015"/>
    </source>
</evidence>
<keyword evidence="2" id="KW-0805">Transcription regulation</keyword>
<reference evidence="6 7" key="1">
    <citation type="journal article" date="2018" name="MBio">
        <title>Comparative Genomics Reveals the Core Gene Toolbox for the Fungus-Insect Symbiosis.</title>
        <authorList>
            <person name="Wang Y."/>
            <person name="Stata M."/>
            <person name="Wang W."/>
            <person name="Stajich J.E."/>
            <person name="White M.M."/>
            <person name="Moncalvo J.M."/>
        </authorList>
    </citation>
    <scope>NUCLEOTIDE SEQUENCE [LARGE SCALE GENOMIC DNA]</scope>
    <source>
        <strain evidence="6 7">SWE-8-4</strain>
    </source>
</reference>
<proteinExistence type="predicted"/>
<evidence type="ECO:0000256" key="3">
    <source>
        <dbReference type="ARBA" id="ARBA00023163"/>
    </source>
</evidence>
<organism evidence="6 7">
    <name type="scientific">Smittium simulii</name>
    <dbReference type="NCBI Taxonomy" id="133385"/>
    <lineage>
        <taxon>Eukaryota</taxon>
        <taxon>Fungi</taxon>
        <taxon>Fungi incertae sedis</taxon>
        <taxon>Zoopagomycota</taxon>
        <taxon>Kickxellomycotina</taxon>
        <taxon>Harpellomycetes</taxon>
        <taxon>Harpellales</taxon>
        <taxon>Legeriomycetaceae</taxon>
        <taxon>Smittium</taxon>
    </lineage>
</organism>
<evidence type="ECO:0000256" key="4">
    <source>
        <dbReference type="ARBA" id="ARBA00023242"/>
    </source>
</evidence>
<accession>A0A2T9YH72</accession>
<evidence type="ECO:0000256" key="5">
    <source>
        <dbReference type="SAM" id="MobiDB-lite"/>
    </source>
</evidence>
<evidence type="ECO:0000256" key="1">
    <source>
        <dbReference type="ARBA" id="ARBA00004123"/>
    </source>
</evidence>
<dbReference type="OrthoDB" id="10533491at2759"/>
<evidence type="ECO:0000313" key="6">
    <source>
        <dbReference type="EMBL" id="PVU91673.1"/>
    </source>
</evidence>
<sequence length="111" mass="12790">MSRENPADDDPNTINSSYYSEFLMEGKQISYLEDIHELFKLCAKQEDSRKQITDLMTKLTDKMQVLQNQVSNLPGIHLSIREQLEILEQEQQNARKKAENLCNLTNPSSSS</sequence>
<protein>
    <recommendedName>
        <fullName evidence="8">Mediator of RNA polymerase II transcription subunit 9</fullName>
    </recommendedName>
</protein>
<dbReference type="InterPro" id="IPR037212">
    <property type="entry name" value="Med7/Med21-like"/>
</dbReference>
<comment type="caution">
    <text evidence="6">The sequence shown here is derived from an EMBL/GenBank/DDBJ whole genome shotgun (WGS) entry which is preliminary data.</text>
</comment>
<feature type="region of interest" description="Disordered" evidence="5">
    <location>
        <begin position="91"/>
        <end position="111"/>
    </location>
</feature>
<dbReference type="AlphaFoldDB" id="A0A2T9YH72"/>